<reference evidence="2 3" key="1">
    <citation type="journal article" date="2019" name="Int. J. Syst. Evol. Microbiol.">
        <title>The Global Catalogue of Microorganisms (GCM) 10K type strain sequencing project: providing services to taxonomists for standard genome sequencing and annotation.</title>
        <authorList>
            <consortium name="The Broad Institute Genomics Platform"/>
            <consortium name="The Broad Institute Genome Sequencing Center for Infectious Disease"/>
            <person name="Wu L."/>
            <person name="Ma J."/>
        </authorList>
    </citation>
    <scope>NUCLEOTIDE SEQUENCE [LARGE SCALE GENOMIC DNA]</scope>
    <source>
        <strain evidence="2 3">JCM 16013</strain>
    </source>
</reference>
<protein>
    <recommendedName>
        <fullName evidence="4">Integral membrane protein</fullName>
    </recommendedName>
</protein>
<feature type="transmembrane region" description="Helical" evidence="1">
    <location>
        <begin position="87"/>
        <end position="104"/>
    </location>
</feature>
<feature type="transmembrane region" description="Helical" evidence="1">
    <location>
        <begin position="48"/>
        <end position="67"/>
    </location>
</feature>
<evidence type="ECO:0000313" key="2">
    <source>
        <dbReference type="EMBL" id="GAA1969142.1"/>
    </source>
</evidence>
<keyword evidence="1" id="KW-0812">Transmembrane</keyword>
<proteinExistence type="predicted"/>
<keyword evidence="1" id="KW-0472">Membrane</keyword>
<evidence type="ECO:0000313" key="3">
    <source>
        <dbReference type="Proteomes" id="UP001499854"/>
    </source>
</evidence>
<dbReference type="Pfam" id="PF19609">
    <property type="entry name" value="DUF6114"/>
    <property type="match status" value="1"/>
</dbReference>
<evidence type="ECO:0008006" key="4">
    <source>
        <dbReference type="Google" id="ProtNLM"/>
    </source>
</evidence>
<dbReference type="Proteomes" id="UP001499854">
    <property type="component" value="Unassembled WGS sequence"/>
</dbReference>
<dbReference type="InterPro" id="IPR036259">
    <property type="entry name" value="MFS_trans_sf"/>
</dbReference>
<name>A0ABN2RHG0_9ACTN</name>
<feature type="transmembrane region" description="Helical" evidence="1">
    <location>
        <begin position="110"/>
        <end position="136"/>
    </location>
</feature>
<dbReference type="EMBL" id="BAAAQM010000014">
    <property type="protein sequence ID" value="GAA1969142.1"/>
    <property type="molecule type" value="Genomic_DNA"/>
</dbReference>
<dbReference type="SUPFAM" id="SSF103473">
    <property type="entry name" value="MFS general substrate transporter"/>
    <property type="match status" value="1"/>
</dbReference>
<sequence length="212" mass="22714">MSEPVADEQVTGFRRFRTSPRYAAIWNAVTAYLVFYVVISPFGRQPGVVHAMAALGAVALLAGGLLAPKAALGSYRRFRAFRRTRPFYAAIFIAVGGLILFYLTKSPPKYLPHVGVGGIYGMGAGIALWLIALLVLLLPSQRYVGGAIAVVLGVVSFPLSNLGGFFVGMFFSVLGGSMAFGWMPQKPEKKRRWFRKIQAPAGAGGIETGVGV</sequence>
<keyword evidence="3" id="KW-1185">Reference proteome</keyword>
<dbReference type="RefSeq" id="WP_344657588.1">
    <property type="nucleotide sequence ID" value="NZ_BAAAQM010000014.1"/>
</dbReference>
<comment type="caution">
    <text evidence="2">The sequence shown here is derived from an EMBL/GenBank/DDBJ whole genome shotgun (WGS) entry which is preliminary data.</text>
</comment>
<organism evidence="2 3">
    <name type="scientific">Catenulispora subtropica</name>
    <dbReference type="NCBI Taxonomy" id="450798"/>
    <lineage>
        <taxon>Bacteria</taxon>
        <taxon>Bacillati</taxon>
        <taxon>Actinomycetota</taxon>
        <taxon>Actinomycetes</taxon>
        <taxon>Catenulisporales</taxon>
        <taxon>Catenulisporaceae</taxon>
        <taxon>Catenulispora</taxon>
    </lineage>
</organism>
<dbReference type="InterPro" id="IPR046096">
    <property type="entry name" value="DUF6114"/>
</dbReference>
<keyword evidence="1" id="KW-1133">Transmembrane helix</keyword>
<feature type="transmembrane region" description="Helical" evidence="1">
    <location>
        <begin position="143"/>
        <end position="159"/>
    </location>
</feature>
<gene>
    <name evidence="2" type="ORF">GCM10009838_29750</name>
</gene>
<accession>A0ABN2RHG0</accession>
<feature type="transmembrane region" description="Helical" evidence="1">
    <location>
        <begin position="165"/>
        <end position="183"/>
    </location>
</feature>
<evidence type="ECO:0000256" key="1">
    <source>
        <dbReference type="SAM" id="Phobius"/>
    </source>
</evidence>
<feature type="transmembrane region" description="Helical" evidence="1">
    <location>
        <begin position="23"/>
        <end position="42"/>
    </location>
</feature>